<sequence>MRRYLLAETGENRAVKIDRIRGTVKEAEADPIAQRAVLRLEPAPVVTSDLNRGKGLVFDYDEKSQRKVDFDLNANPNKLMAGAFKAFKASPATSAPILDLSTGEESSSASDHRFFSDSSTVFHSGYLRPGTSGTISRKPRVRRRPPKGVRKASSLGLVTRCQEPEENRREGKHEEGSRKMKKVMEDT</sequence>
<dbReference type="AlphaFoldDB" id="A0A0D3D2G0"/>
<feature type="compositionally biased region" description="Basic and acidic residues" evidence="1">
    <location>
        <begin position="162"/>
        <end position="187"/>
    </location>
</feature>
<dbReference type="eggNOG" id="KOG1075">
    <property type="taxonomic scope" value="Eukaryota"/>
</dbReference>
<evidence type="ECO:0000313" key="3">
    <source>
        <dbReference type="Proteomes" id="UP000032141"/>
    </source>
</evidence>
<keyword evidence="3" id="KW-1185">Reference proteome</keyword>
<dbReference type="Proteomes" id="UP000032141">
    <property type="component" value="Chromosome C7"/>
</dbReference>
<evidence type="ECO:0000256" key="1">
    <source>
        <dbReference type="SAM" id="MobiDB-lite"/>
    </source>
</evidence>
<proteinExistence type="predicted"/>
<reference evidence="2" key="2">
    <citation type="submission" date="2015-03" db="UniProtKB">
        <authorList>
            <consortium name="EnsemblPlants"/>
        </authorList>
    </citation>
    <scope>IDENTIFICATION</scope>
</reference>
<name>A0A0D3D2G0_BRAOL</name>
<dbReference type="Gramene" id="Bo7g005160.1">
    <property type="protein sequence ID" value="Bo7g005160.1"/>
    <property type="gene ID" value="Bo7g005160"/>
</dbReference>
<protein>
    <submittedName>
        <fullName evidence="2">Uncharacterized protein</fullName>
    </submittedName>
</protein>
<accession>A0A0D3D2G0</accession>
<dbReference type="HOGENOM" id="CLU_1449601_0_0_1"/>
<evidence type="ECO:0000313" key="2">
    <source>
        <dbReference type="EnsemblPlants" id="Bo7g005160.1"/>
    </source>
</evidence>
<reference evidence="2 3" key="1">
    <citation type="journal article" date="2014" name="Genome Biol.">
        <title>Transcriptome and methylome profiling reveals relics of genome dominance in the mesopolyploid Brassica oleracea.</title>
        <authorList>
            <person name="Parkin I.A."/>
            <person name="Koh C."/>
            <person name="Tang H."/>
            <person name="Robinson S.J."/>
            <person name="Kagale S."/>
            <person name="Clarke W.E."/>
            <person name="Town C.D."/>
            <person name="Nixon J."/>
            <person name="Krishnakumar V."/>
            <person name="Bidwell S.L."/>
            <person name="Denoeud F."/>
            <person name="Belcram H."/>
            <person name="Links M.G."/>
            <person name="Just J."/>
            <person name="Clarke C."/>
            <person name="Bender T."/>
            <person name="Huebert T."/>
            <person name="Mason A.S."/>
            <person name="Pires J.C."/>
            <person name="Barker G."/>
            <person name="Moore J."/>
            <person name="Walley P.G."/>
            <person name="Manoli S."/>
            <person name="Batley J."/>
            <person name="Edwards D."/>
            <person name="Nelson M.N."/>
            <person name="Wang X."/>
            <person name="Paterson A.H."/>
            <person name="King G."/>
            <person name="Bancroft I."/>
            <person name="Chalhoub B."/>
            <person name="Sharpe A.G."/>
        </authorList>
    </citation>
    <scope>NUCLEOTIDE SEQUENCE</scope>
    <source>
        <strain evidence="2 3">cv. TO1000</strain>
    </source>
</reference>
<organism evidence="2 3">
    <name type="scientific">Brassica oleracea var. oleracea</name>
    <dbReference type="NCBI Taxonomy" id="109376"/>
    <lineage>
        <taxon>Eukaryota</taxon>
        <taxon>Viridiplantae</taxon>
        <taxon>Streptophyta</taxon>
        <taxon>Embryophyta</taxon>
        <taxon>Tracheophyta</taxon>
        <taxon>Spermatophyta</taxon>
        <taxon>Magnoliopsida</taxon>
        <taxon>eudicotyledons</taxon>
        <taxon>Gunneridae</taxon>
        <taxon>Pentapetalae</taxon>
        <taxon>rosids</taxon>
        <taxon>malvids</taxon>
        <taxon>Brassicales</taxon>
        <taxon>Brassicaceae</taxon>
        <taxon>Brassiceae</taxon>
        <taxon>Brassica</taxon>
    </lineage>
</organism>
<dbReference type="EnsemblPlants" id="Bo7g005160.1">
    <property type="protein sequence ID" value="Bo7g005160.1"/>
    <property type="gene ID" value="Bo7g005160"/>
</dbReference>
<dbReference type="OMA" id="ASDHRFF"/>
<feature type="region of interest" description="Disordered" evidence="1">
    <location>
        <begin position="126"/>
        <end position="187"/>
    </location>
</feature>
<feature type="compositionally biased region" description="Basic residues" evidence="1">
    <location>
        <begin position="137"/>
        <end position="150"/>
    </location>
</feature>